<dbReference type="InParanoid" id="A0A1Y1UHQ7"/>
<evidence type="ECO:0000256" key="1">
    <source>
        <dbReference type="SAM" id="MobiDB-lite"/>
    </source>
</evidence>
<organism evidence="2 3">
    <name type="scientific">Kockovaella imperatae</name>
    <dbReference type="NCBI Taxonomy" id="4999"/>
    <lineage>
        <taxon>Eukaryota</taxon>
        <taxon>Fungi</taxon>
        <taxon>Dikarya</taxon>
        <taxon>Basidiomycota</taxon>
        <taxon>Agaricomycotina</taxon>
        <taxon>Tremellomycetes</taxon>
        <taxon>Tremellales</taxon>
        <taxon>Cuniculitremaceae</taxon>
        <taxon>Kockovaella</taxon>
    </lineage>
</organism>
<protein>
    <submittedName>
        <fullName evidence="2">Tubulin-tyrosine ligase family-domain-containing protein</fullName>
    </submittedName>
</protein>
<reference evidence="2 3" key="1">
    <citation type="submission" date="2017-03" db="EMBL/GenBank/DDBJ databases">
        <title>Widespread Adenine N6-methylation of Active Genes in Fungi.</title>
        <authorList>
            <consortium name="DOE Joint Genome Institute"/>
            <person name="Mondo S.J."/>
            <person name="Dannebaum R.O."/>
            <person name="Kuo R.C."/>
            <person name="Louie K.B."/>
            <person name="Bewick A.J."/>
            <person name="Labutti K."/>
            <person name="Haridas S."/>
            <person name="Kuo A."/>
            <person name="Salamov A."/>
            <person name="Ahrendt S.R."/>
            <person name="Lau R."/>
            <person name="Bowen B.P."/>
            <person name="Lipzen A."/>
            <person name="Sullivan W."/>
            <person name="Andreopoulos W.B."/>
            <person name="Clum A."/>
            <person name="Lindquist E."/>
            <person name="Daum C."/>
            <person name="Northen T.R."/>
            <person name="Ramamoorthy G."/>
            <person name="Schmitz R.J."/>
            <person name="Gryganskyi A."/>
            <person name="Culley D."/>
            <person name="Magnuson J."/>
            <person name="James T.Y."/>
            <person name="O'Malley M.A."/>
            <person name="Stajich J.E."/>
            <person name="Spatafora J.W."/>
            <person name="Visel A."/>
            <person name="Grigoriev I.V."/>
        </authorList>
    </citation>
    <scope>NUCLEOTIDE SEQUENCE [LARGE SCALE GENOMIC DNA]</scope>
    <source>
        <strain evidence="2 3">NRRL Y-17943</strain>
    </source>
</reference>
<feature type="compositionally biased region" description="Polar residues" evidence="1">
    <location>
        <begin position="203"/>
        <end position="212"/>
    </location>
</feature>
<dbReference type="PROSITE" id="PS51221">
    <property type="entry name" value="TTL"/>
    <property type="match status" value="1"/>
</dbReference>
<feature type="region of interest" description="Disordered" evidence="1">
    <location>
        <begin position="189"/>
        <end position="336"/>
    </location>
</feature>
<feature type="compositionally biased region" description="Acidic residues" evidence="1">
    <location>
        <begin position="307"/>
        <end position="336"/>
    </location>
</feature>
<keyword evidence="3" id="KW-1185">Reference proteome</keyword>
<dbReference type="Pfam" id="PF03133">
    <property type="entry name" value="TTL"/>
    <property type="match status" value="1"/>
</dbReference>
<dbReference type="PANTHER" id="PTHR47551:SF1">
    <property type="entry name" value="TUBULIN--TYROSINE LIGASE PBY1-RELATED"/>
    <property type="match status" value="1"/>
</dbReference>
<dbReference type="GO" id="GO:0016874">
    <property type="term" value="F:ligase activity"/>
    <property type="evidence" value="ECO:0007669"/>
    <property type="project" value="UniProtKB-KW"/>
</dbReference>
<dbReference type="RefSeq" id="XP_021871565.1">
    <property type="nucleotide sequence ID" value="XM_022012644.1"/>
</dbReference>
<proteinExistence type="predicted"/>
<name>A0A1Y1UHQ7_9TREE</name>
<gene>
    <name evidence="2" type="ORF">BD324DRAFT_385848</name>
</gene>
<dbReference type="GO" id="GO:0000932">
    <property type="term" value="C:P-body"/>
    <property type="evidence" value="ECO:0007669"/>
    <property type="project" value="TreeGrafter"/>
</dbReference>
<dbReference type="InterPro" id="IPR004344">
    <property type="entry name" value="TTL/TTLL_fam"/>
</dbReference>
<feature type="compositionally biased region" description="Basic and acidic residues" evidence="1">
    <location>
        <begin position="222"/>
        <end position="242"/>
    </location>
</feature>
<dbReference type="InterPro" id="IPR027746">
    <property type="entry name" value="TTL"/>
</dbReference>
<accession>A0A1Y1UHQ7</accession>
<dbReference type="Gene3D" id="3.30.470.20">
    <property type="entry name" value="ATP-grasp fold, B domain"/>
    <property type="match status" value="1"/>
</dbReference>
<comment type="caution">
    <text evidence="2">The sequence shown here is derived from an EMBL/GenBank/DDBJ whole genome shotgun (WGS) entry which is preliminary data.</text>
</comment>
<dbReference type="PANTHER" id="PTHR47551">
    <property type="entry name" value="TUBULIN--TYROSINE LIGASE PBY1-RELATED"/>
    <property type="match status" value="1"/>
</dbReference>
<sequence>MTESEAAATSRKDVLKAFVSFPSPYTQTLILQALVSTCPEIAISLVQPTEDNVPALQWADYDLLEFEKPRSNPSSYLISSYIYRKALIRKHQLHRVVLEYLAKCDYRQTPSTLQHAWPKGWDVEVQHADDLDELWIDDLYELAVVLDENEAKGEEEKRWFIFKPGFADRAQGIRLFSTKQELEDIFSAFDNPDSEDEEPDQISKYQSMSQAADATVAAMASREPRDDTFDEKLERWKRRIEESSDEEDEEDELKREPAPKLMESGETTGQEEGPVDGVGKLDLNGREAMRPGKAAEQTKNGRVTSDGDQDEGEDERDEDDEDNEEDDDDDDDDDEGIVTSQLRHFLLQEYIPSPILFDIAQEPNVPSTDPTGYKFHLRAYVLVTGAYTVHVSRTVLALFSGSPYVHPTSSNLNLQAHLTNTCLQTDAFGALAPPEELIKLYWDLDGMSALNRTNGDYGNMGKVDKQWLEDTFERVGEVISESVKAGAECGSFNLQFMPNAFEIFGVDLLLSFPPSWKTTQPDDRLPTPSITLLEFNASPDFHQSGMNLRPRLLELFKGVVEIAIKPFFGENGQRSSDDSITATTEGLHGWHLVGHRDQPRM</sequence>
<dbReference type="Proteomes" id="UP000193218">
    <property type="component" value="Unassembled WGS sequence"/>
</dbReference>
<dbReference type="EMBL" id="NBSH01000005">
    <property type="protein sequence ID" value="ORX37578.1"/>
    <property type="molecule type" value="Genomic_DNA"/>
</dbReference>
<evidence type="ECO:0000313" key="3">
    <source>
        <dbReference type="Proteomes" id="UP000193218"/>
    </source>
</evidence>
<dbReference type="FunFam" id="3.30.470.20:FF:000133">
    <property type="entry name" value="Probable tubulin--tyrosine ligase C12B10.04"/>
    <property type="match status" value="1"/>
</dbReference>
<keyword evidence="2" id="KW-0436">Ligase</keyword>
<dbReference type="GeneID" id="33554452"/>
<dbReference type="AlphaFoldDB" id="A0A1Y1UHQ7"/>
<dbReference type="STRING" id="4999.A0A1Y1UHQ7"/>
<dbReference type="FunCoup" id="A0A1Y1UHQ7">
    <property type="interactions" value="4"/>
</dbReference>
<evidence type="ECO:0000313" key="2">
    <source>
        <dbReference type="EMBL" id="ORX37578.1"/>
    </source>
</evidence>
<dbReference type="OrthoDB" id="202825at2759"/>